<dbReference type="RefSeq" id="WP_223675077.1">
    <property type="nucleotide sequence ID" value="NZ_JAINZW010000002.1"/>
</dbReference>
<accession>A0ABS7T4T7</accession>
<dbReference type="InterPro" id="IPR020843">
    <property type="entry name" value="ER"/>
</dbReference>
<dbReference type="Pfam" id="PF08240">
    <property type="entry name" value="ADH_N"/>
    <property type="match status" value="1"/>
</dbReference>
<dbReference type="InterPro" id="IPR036291">
    <property type="entry name" value="NAD(P)-bd_dom_sf"/>
</dbReference>
<comment type="caution">
    <text evidence="12">The sequence shown here is derived from an EMBL/GenBank/DDBJ whole genome shotgun (WGS) entry which is preliminary data.</text>
</comment>
<keyword evidence="8" id="KW-0275">Fatty acid biosynthesis</keyword>
<organism evidence="12 13">
    <name type="scientific">Novilysobacter selenitireducens</name>
    <dbReference type="NCBI Taxonomy" id="2872639"/>
    <lineage>
        <taxon>Bacteria</taxon>
        <taxon>Pseudomonadati</taxon>
        <taxon>Pseudomonadota</taxon>
        <taxon>Gammaproteobacteria</taxon>
        <taxon>Lysobacterales</taxon>
        <taxon>Lysobacteraceae</taxon>
        <taxon>Novilysobacter</taxon>
    </lineage>
</organism>
<gene>
    <name evidence="12" type="ORF">K6753_04970</name>
</gene>
<reference evidence="12 13" key="1">
    <citation type="submission" date="2021-09" db="EMBL/GenBank/DDBJ databases">
        <title>Lysobacter sp. 13A isolated from the river sediment.</title>
        <authorList>
            <person name="Liu H."/>
            <person name="Li S."/>
            <person name="Mao S."/>
        </authorList>
    </citation>
    <scope>NUCLEOTIDE SEQUENCE [LARGE SCALE GENOMIC DNA]</scope>
    <source>
        <strain evidence="12 13">13A</strain>
    </source>
</reference>
<keyword evidence="3" id="KW-0276">Fatty acid metabolism</keyword>
<keyword evidence="2" id="KW-0444">Lipid biosynthesis</keyword>
<keyword evidence="6" id="KW-0560">Oxidoreductase</keyword>
<evidence type="ECO:0000256" key="6">
    <source>
        <dbReference type="ARBA" id="ARBA00023002"/>
    </source>
</evidence>
<evidence type="ECO:0000313" key="12">
    <source>
        <dbReference type="EMBL" id="MBZ4038877.1"/>
    </source>
</evidence>
<evidence type="ECO:0000256" key="3">
    <source>
        <dbReference type="ARBA" id="ARBA00022832"/>
    </source>
</evidence>
<dbReference type="InterPro" id="IPR051034">
    <property type="entry name" value="Mito_Enoyl-ACP_Reductase"/>
</dbReference>
<dbReference type="EMBL" id="JAINZW010000002">
    <property type="protein sequence ID" value="MBZ4038877.1"/>
    <property type="molecule type" value="Genomic_DNA"/>
</dbReference>
<evidence type="ECO:0000256" key="10">
    <source>
        <dbReference type="ARBA" id="ARBA00048843"/>
    </source>
</evidence>
<dbReference type="Pfam" id="PF00107">
    <property type="entry name" value="ADH_zinc_N"/>
    <property type="match status" value="1"/>
</dbReference>
<dbReference type="SMART" id="SM00829">
    <property type="entry name" value="PKS_ER"/>
    <property type="match status" value="1"/>
</dbReference>
<evidence type="ECO:0000256" key="4">
    <source>
        <dbReference type="ARBA" id="ARBA00022857"/>
    </source>
</evidence>
<keyword evidence="13" id="KW-1185">Reference proteome</keyword>
<proteinExistence type="inferred from homology"/>
<dbReference type="Gene3D" id="3.90.180.10">
    <property type="entry name" value="Medium-chain alcohol dehydrogenases, catalytic domain"/>
    <property type="match status" value="1"/>
</dbReference>
<evidence type="ECO:0000259" key="11">
    <source>
        <dbReference type="SMART" id="SM00829"/>
    </source>
</evidence>
<sequence>MNTPVYRRARYARRGPVPHELVQVEDFTPPPLEAGQVRVEVLAAPINPSDLMTITGDYGQLPPLPAVGGNEGVGRVVEAAPGLDAIREGQRVLLPVGIGTWATHVTARADALVPLPDAGDPVQLSMLAINPPTAALLLQDIVDLQPGEWVIQNAANSAVGGYVVQLAKARGLRTVNVVRREAACAQVAGGADAVLVDGDDLAERVRGATDGAKIRLGIDAVGGAATDRLAQALAPGGTVVNYGAMGGGACELSPLALIFRGITLRGFWLARWFEQSTAPQRAELFGALARQIIEGTLHAPVAHRFGLDAISDALTAASQGGRGGKIVLVPNGDPA</sequence>
<dbReference type="EC" id="1.3.1.104" evidence="9"/>
<evidence type="ECO:0000256" key="9">
    <source>
        <dbReference type="ARBA" id="ARBA00038963"/>
    </source>
</evidence>
<dbReference type="PANTHER" id="PTHR43981">
    <property type="entry name" value="ENOYL-[ACYL-CARRIER-PROTEIN] REDUCTASE, MITOCHONDRIAL"/>
    <property type="match status" value="1"/>
</dbReference>
<dbReference type="PANTHER" id="PTHR43981:SF2">
    <property type="entry name" value="ENOYL-[ACYL-CARRIER-PROTEIN] REDUCTASE, MITOCHONDRIAL"/>
    <property type="match status" value="1"/>
</dbReference>
<comment type="catalytic activity">
    <reaction evidence="10">
        <text>a 2,3-saturated acyl-[ACP] + NADP(+) = a (2E)-enoyl-[ACP] + NADPH + H(+)</text>
        <dbReference type="Rhea" id="RHEA:22564"/>
        <dbReference type="Rhea" id="RHEA-COMP:9925"/>
        <dbReference type="Rhea" id="RHEA-COMP:9926"/>
        <dbReference type="ChEBI" id="CHEBI:15378"/>
        <dbReference type="ChEBI" id="CHEBI:57783"/>
        <dbReference type="ChEBI" id="CHEBI:58349"/>
        <dbReference type="ChEBI" id="CHEBI:78784"/>
        <dbReference type="ChEBI" id="CHEBI:78785"/>
        <dbReference type="EC" id="1.3.1.104"/>
    </reaction>
</comment>
<dbReference type="SUPFAM" id="SSF51735">
    <property type="entry name" value="NAD(P)-binding Rossmann-fold domains"/>
    <property type="match status" value="1"/>
</dbReference>
<comment type="similarity">
    <text evidence="1">Belongs to the zinc-containing alcohol dehydrogenase family. Quinone oxidoreductase subfamily.</text>
</comment>
<evidence type="ECO:0000256" key="7">
    <source>
        <dbReference type="ARBA" id="ARBA00023098"/>
    </source>
</evidence>
<evidence type="ECO:0000256" key="1">
    <source>
        <dbReference type="ARBA" id="ARBA00010371"/>
    </source>
</evidence>
<evidence type="ECO:0000256" key="5">
    <source>
        <dbReference type="ARBA" id="ARBA00022946"/>
    </source>
</evidence>
<dbReference type="Proteomes" id="UP001430954">
    <property type="component" value="Unassembled WGS sequence"/>
</dbReference>
<feature type="domain" description="Enoyl reductase (ER)" evidence="11">
    <location>
        <begin position="15"/>
        <end position="328"/>
    </location>
</feature>
<name>A0ABS7T4T7_9GAMM</name>
<dbReference type="InterPro" id="IPR013149">
    <property type="entry name" value="ADH-like_C"/>
</dbReference>
<keyword evidence="4" id="KW-0521">NADP</keyword>
<dbReference type="InterPro" id="IPR011032">
    <property type="entry name" value="GroES-like_sf"/>
</dbReference>
<dbReference type="SUPFAM" id="SSF50129">
    <property type="entry name" value="GroES-like"/>
    <property type="match status" value="1"/>
</dbReference>
<keyword evidence="7" id="KW-0443">Lipid metabolism</keyword>
<evidence type="ECO:0000256" key="2">
    <source>
        <dbReference type="ARBA" id="ARBA00022516"/>
    </source>
</evidence>
<evidence type="ECO:0000313" key="13">
    <source>
        <dbReference type="Proteomes" id="UP001430954"/>
    </source>
</evidence>
<keyword evidence="5" id="KW-0809">Transit peptide</keyword>
<dbReference type="Gene3D" id="3.40.50.720">
    <property type="entry name" value="NAD(P)-binding Rossmann-like Domain"/>
    <property type="match status" value="1"/>
</dbReference>
<dbReference type="CDD" id="cd05282">
    <property type="entry name" value="ETR_like"/>
    <property type="match status" value="1"/>
</dbReference>
<protein>
    <recommendedName>
        <fullName evidence="9">enoyl-[acyl-carrier-protein] reductase</fullName>
        <ecNumber evidence="9">1.3.1.104</ecNumber>
    </recommendedName>
</protein>
<evidence type="ECO:0000256" key="8">
    <source>
        <dbReference type="ARBA" id="ARBA00023160"/>
    </source>
</evidence>
<dbReference type="InterPro" id="IPR013154">
    <property type="entry name" value="ADH-like_N"/>
</dbReference>